<dbReference type="Proteomes" id="UP000258309">
    <property type="component" value="Unassembled WGS sequence"/>
</dbReference>
<evidence type="ECO:0008006" key="3">
    <source>
        <dbReference type="Google" id="ProtNLM"/>
    </source>
</evidence>
<feature type="non-terminal residue" evidence="1">
    <location>
        <position position="666"/>
    </location>
</feature>
<evidence type="ECO:0000313" key="1">
    <source>
        <dbReference type="EMBL" id="RFU34145.1"/>
    </source>
</evidence>
<keyword evidence="2" id="KW-1185">Reference proteome</keyword>
<gene>
    <name evidence="1" type="ORF">B7463_g2238</name>
</gene>
<feature type="non-terminal residue" evidence="1">
    <location>
        <position position="1"/>
    </location>
</feature>
<dbReference type="STRING" id="5539.A0A3E2HLA7"/>
<dbReference type="AlphaFoldDB" id="A0A3E2HLA7"/>
<dbReference type="PANTHER" id="PTHR40619">
    <property type="entry name" value="FUNGAL STAND N-TERMINAL GOODBYE DOMAIN-CONTAINING PROTEIN"/>
    <property type="match status" value="1"/>
</dbReference>
<dbReference type="PANTHER" id="PTHR40619:SF3">
    <property type="entry name" value="FUNGAL STAND N-TERMINAL GOODBYE DOMAIN-CONTAINING PROTEIN"/>
    <property type="match status" value="1"/>
</dbReference>
<dbReference type="OMA" id="SKLLVHW"/>
<sequence>MEAPKQTIPKLQLQSPAVDFIDNHLAKYHPAFANHHARYDHTTGRNVAIQETIVMPSGGPIAPPALLAVADDYEIPPRPLPSPVKAMKFWDDIFLDAMSTFEDMSTKDPTEPIYSIRGKKDWETVYGRLEAARNAYNSTEGIRGKVRNVYRKVADNIQPVIELTKFVPDIDYVTPVLSAVQVLLEAAKQAGKTRRQILGGFDELDLIFAEVELFLETFPKDENIRKSSIRLVAIIFKAIELVICFFTNKNLGRRIVSAISKGEDYQLEIINSIDDIQKSSQNLITDAEFSQMVATSTAIKEVLKRTGQWKDACQVIIGQLNNIQNVAIDGFNSLKDLLQVYERRRQDDLARWMEEMARRDEQMRKVRDEYAAKERANEREIAHLKGAIRSISPMPRAASPYLPPLLPPVALWSISRQELWAILNIGRLEEDDLAFVDGRRARLPSDERARAEQIVQCHEFKEWILFPTSIKLLVHGNFKDRHYVSALSLFCSSLYRNLQEASPRFVPLIFFCSRHVSPGDGGRTMIKSLIAQLLWLRPFDTSPLRQDDVASIQQGDLYQLCNLFWWLVRQLPAEATVFCLIDGIGFYEREEFIEGMEPVLSNILVQMADNTISTAIKVLITNPSSTRVVREAFDEEWILSMEAMVQPGSVDSRRRLDRRLQEGLSK</sequence>
<evidence type="ECO:0000313" key="2">
    <source>
        <dbReference type="Proteomes" id="UP000258309"/>
    </source>
</evidence>
<organism evidence="1 2">
    <name type="scientific">Scytalidium lignicola</name>
    <name type="common">Hyphomycete</name>
    <dbReference type="NCBI Taxonomy" id="5539"/>
    <lineage>
        <taxon>Eukaryota</taxon>
        <taxon>Fungi</taxon>
        <taxon>Dikarya</taxon>
        <taxon>Ascomycota</taxon>
        <taxon>Pezizomycotina</taxon>
        <taxon>Leotiomycetes</taxon>
        <taxon>Leotiomycetes incertae sedis</taxon>
        <taxon>Scytalidium</taxon>
    </lineage>
</organism>
<dbReference type="OrthoDB" id="5419927at2759"/>
<comment type="caution">
    <text evidence="1">The sequence shown here is derived from an EMBL/GenBank/DDBJ whole genome shotgun (WGS) entry which is preliminary data.</text>
</comment>
<reference evidence="1 2" key="1">
    <citation type="submission" date="2018-05" db="EMBL/GenBank/DDBJ databases">
        <title>Draft genome sequence of Scytalidium lignicola DSM 105466, a ubiquitous saprotrophic fungus.</title>
        <authorList>
            <person name="Buettner E."/>
            <person name="Gebauer A.M."/>
            <person name="Hofrichter M."/>
            <person name="Liers C."/>
            <person name="Kellner H."/>
        </authorList>
    </citation>
    <scope>NUCLEOTIDE SEQUENCE [LARGE SCALE GENOMIC DNA]</scope>
    <source>
        <strain evidence="1 2">DSM 105466</strain>
    </source>
</reference>
<name>A0A3E2HLA7_SCYLI</name>
<protein>
    <recommendedName>
        <fullName evidence="3">Fungal STAND N-terminal Goodbye domain-containing protein</fullName>
    </recommendedName>
</protein>
<dbReference type="EMBL" id="NCSJ02000025">
    <property type="protein sequence ID" value="RFU34145.1"/>
    <property type="molecule type" value="Genomic_DNA"/>
</dbReference>
<accession>A0A3E2HLA7</accession>
<proteinExistence type="predicted"/>